<dbReference type="AlphaFoldDB" id="A0A8H3U7A3"/>
<dbReference type="Proteomes" id="UP000447873">
    <property type="component" value="Unassembled WGS sequence"/>
</dbReference>
<evidence type="ECO:0000313" key="1">
    <source>
        <dbReference type="EMBL" id="KAE9964371.1"/>
    </source>
</evidence>
<reference evidence="1 2" key="1">
    <citation type="submission" date="2018-12" db="EMBL/GenBank/DDBJ databases">
        <title>Venturia inaequalis Genome Resource.</title>
        <authorList>
            <person name="Lichtner F.J."/>
        </authorList>
    </citation>
    <scope>NUCLEOTIDE SEQUENCE [LARGE SCALE GENOMIC DNA]</scope>
    <source>
        <strain evidence="1 2">120213</strain>
    </source>
</reference>
<name>A0A8H3U7A3_VENIN</name>
<feature type="non-terminal residue" evidence="1">
    <location>
        <position position="1"/>
    </location>
</feature>
<accession>A0A8H3U7A3</accession>
<gene>
    <name evidence="1" type="ORF">EG328_010499</name>
</gene>
<proteinExistence type="predicted"/>
<protein>
    <submittedName>
        <fullName evidence="1">Uncharacterized protein</fullName>
    </submittedName>
</protein>
<sequence length="68" mass="8222">NVTNFILRLEDSFETYGVTDNTYRIQALTSNVKNGYLFDIKTLDRYKERDYDLFRESLRKEYIATNNR</sequence>
<comment type="caution">
    <text evidence="1">The sequence shown here is derived from an EMBL/GenBank/DDBJ whole genome shotgun (WGS) entry which is preliminary data.</text>
</comment>
<organism evidence="1 2">
    <name type="scientific">Venturia inaequalis</name>
    <name type="common">Apple scab fungus</name>
    <dbReference type="NCBI Taxonomy" id="5025"/>
    <lineage>
        <taxon>Eukaryota</taxon>
        <taxon>Fungi</taxon>
        <taxon>Dikarya</taxon>
        <taxon>Ascomycota</taxon>
        <taxon>Pezizomycotina</taxon>
        <taxon>Dothideomycetes</taxon>
        <taxon>Pleosporomycetidae</taxon>
        <taxon>Venturiales</taxon>
        <taxon>Venturiaceae</taxon>
        <taxon>Venturia</taxon>
    </lineage>
</organism>
<evidence type="ECO:0000313" key="2">
    <source>
        <dbReference type="Proteomes" id="UP000447873"/>
    </source>
</evidence>
<dbReference type="EMBL" id="WNWS01000699">
    <property type="protein sequence ID" value="KAE9964371.1"/>
    <property type="molecule type" value="Genomic_DNA"/>
</dbReference>